<keyword evidence="5" id="KW-0812">Transmembrane</keyword>
<keyword evidence="1 3" id="KW-0175">Coiled coil</keyword>
<dbReference type="PANTHER" id="PTHR30563:SF0">
    <property type="entry name" value="DNA RECOMBINATION PROTEIN RMUC"/>
    <property type="match status" value="1"/>
</dbReference>
<dbReference type="PANTHER" id="PTHR30563">
    <property type="entry name" value="DNA RECOMBINATION PROTEIN RMUC"/>
    <property type="match status" value="1"/>
</dbReference>
<dbReference type="AlphaFoldDB" id="A0A381P3S3"/>
<keyword evidence="5" id="KW-1133">Transmembrane helix</keyword>
<evidence type="ECO:0000313" key="6">
    <source>
        <dbReference type="EMBL" id="SUZ61204.1"/>
    </source>
</evidence>
<evidence type="ECO:0000256" key="5">
    <source>
        <dbReference type="SAM" id="Phobius"/>
    </source>
</evidence>
<feature type="transmembrane region" description="Helical" evidence="5">
    <location>
        <begin position="7"/>
        <end position="25"/>
    </location>
</feature>
<evidence type="ECO:0008006" key="7">
    <source>
        <dbReference type="Google" id="ProtNLM"/>
    </source>
</evidence>
<gene>
    <name evidence="6" type="ORF">METZ01_LOCUS14058</name>
</gene>
<dbReference type="GO" id="GO:0006310">
    <property type="term" value="P:DNA recombination"/>
    <property type="evidence" value="ECO:0007669"/>
    <property type="project" value="UniProtKB-KW"/>
</dbReference>
<evidence type="ECO:0000256" key="1">
    <source>
        <dbReference type="ARBA" id="ARBA00023054"/>
    </source>
</evidence>
<organism evidence="6">
    <name type="scientific">marine metagenome</name>
    <dbReference type="NCBI Taxonomy" id="408172"/>
    <lineage>
        <taxon>unclassified sequences</taxon>
        <taxon>metagenomes</taxon>
        <taxon>ecological metagenomes</taxon>
    </lineage>
</organism>
<evidence type="ECO:0000256" key="3">
    <source>
        <dbReference type="SAM" id="Coils"/>
    </source>
</evidence>
<feature type="coiled-coil region" evidence="3">
    <location>
        <begin position="64"/>
        <end position="94"/>
    </location>
</feature>
<accession>A0A381P3S3</accession>
<protein>
    <recommendedName>
        <fullName evidence="7">DNA recombination protein RmuC</fullName>
    </recommendedName>
</protein>
<dbReference type="EMBL" id="UINC01000788">
    <property type="protein sequence ID" value="SUZ61204.1"/>
    <property type="molecule type" value="Genomic_DNA"/>
</dbReference>
<keyword evidence="5" id="KW-0472">Membrane</keyword>
<reference evidence="6" key="1">
    <citation type="submission" date="2018-05" db="EMBL/GenBank/DDBJ databases">
        <authorList>
            <person name="Lanie J.A."/>
            <person name="Ng W.-L."/>
            <person name="Kazmierczak K.M."/>
            <person name="Andrzejewski T.M."/>
            <person name="Davidsen T.M."/>
            <person name="Wayne K.J."/>
            <person name="Tettelin H."/>
            <person name="Glass J.I."/>
            <person name="Rusch D."/>
            <person name="Podicherti R."/>
            <person name="Tsui H.-C.T."/>
            <person name="Winkler M.E."/>
        </authorList>
    </citation>
    <scope>NUCLEOTIDE SEQUENCE</scope>
</reference>
<name>A0A381P3S3_9ZZZZ</name>
<dbReference type="InterPro" id="IPR003798">
    <property type="entry name" value="DNA_recombination_RmuC"/>
</dbReference>
<dbReference type="Pfam" id="PF02646">
    <property type="entry name" value="RmuC"/>
    <property type="match status" value="1"/>
</dbReference>
<keyword evidence="2" id="KW-0233">DNA recombination</keyword>
<feature type="region of interest" description="Disordered" evidence="4">
    <location>
        <begin position="358"/>
        <end position="383"/>
    </location>
</feature>
<sequence>MTEGLELLAIFVVGLGIGVWLGSYFQKKLASQQKSFFDTSLSDMKSIFQGAARDALKDNKEGFLEATETKLTPLNKALEDLKKKTGELEKTRATDYGQLSKQIENMLSEAQRMQTSSEKMQNLLKGSSQDRGNWGEFYLEQIAGFAGMKEHVNFKVQKKLSDESRLKPDMVILLPGGAGIPVDSKCPFESYAKAKEATDPEDEKEFLQKHAGAVKGHVKTLIERNYSEFAKGDIDFTVMFMPGDHLLTAALDVDPELQEYAFKNRILITSPVSLVALLRTVRVYWTHDEANRNAQEIRDQAIKLAKRVEIWTTHYADVGENFKKAVDAYNASKKSYDSGVRPQAKRLAKLKVVTQTKYKPLDDDKSGPQEIEAVPDLEPPKKD</sequence>
<proteinExistence type="predicted"/>
<evidence type="ECO:0000256" key="2">
    <source>
        <dbReference type="ARBA" id="ARBA00023172"/>
    </source>
</evidence>
<evidence type="ECO:0000256" key="4">
    <source>
        <dbReference type="SAM" id="MobiDB-lite"/>
    </source>
</evidence>